<organism evidence="3 4">
    <name type="scientific">Streptococcus downei MFe28</name>
    <dbReference type="NCBI Taxonomy" id="764290"/>
    <lineage>
        <taxon>Bacteria</taxon>
        <taxon>Bacillati</taxon>
        <taxon>Bacillota</taxon>
        <taxon>Bacilli</taxon>
        <taxon>Lactobacillales</taxon>
        <taxon>Streptococcaceae</taxon>
        <taxon>Streptococcus</taxon>
    </lineage>
</organism>
<evidence type="ECO:0000313" key="3">
    <source>
        <dbReference type="EMBL" id="SUN35530.1"/>
    </source>
</evidence>
<reference evidence="3 4" key="1">
    <citation type="submission" date="2018-06" db="EMBL/GenBank/DDBJ databases">
        <authorList>
            <consortium name="Pathogen Informatics"/>
            <person name="Doyle S."/>
        </authorList>
    </citation>
    <scope>NUCLEOTIDE SEQUENCE [LARGE SCALE GENOMIC DNA]</scope>
    <source>
        <strain evidence="4">NCTC 11391</strain>
    </source>
</reference>
<dbReference type="Proteomes" id="UP000254082">
    <property type="component" value="Unassembled WGS sequence"/>
</dbReference>
<evidence type="ECO:0000313" key="4">
    <source>
        <dbReference type="Proteomes" id="UP000254082"/>
    </source>
</evidence>
<dbReference type="InterPro" id="IPR050742">
    <property type="entry name" value="Helicase_Restrict-Modif_Enz"/>
</dbReference>
<keyword evidence="3" id="KW-0378">Hydrolase</keyword>
<dbReference type="GO" id="GO:0016787">
    <property type="term" value="F:hydrolase activity"/>
    <property type="evidence" value="ECO:0007669"/>
    <property type="project" value="InterPro"/>
</dbReference>
<dbReference type="Pfam" id="PF04851">
    <property type="entry name" value="ResIII"/>
    <property type="match status" value="1"/>
</dbReference>
<dbReference type="GO" id="GO:0004386">
    <property type="term" value="F:helicase activity"/>
    <property type="evidence" value="ECO:0007669"/>
    <property type="project" value="UniProtKB-KW"/>
</dbReference>
<dbReference type="GO" id="GO:0005524">
    <property type="term" value="F:ATP binding"/>
    <property type="evidence" value="ECO:0007669"/>
    <property type="project" value="InterPro"/>
</dbReference>
<proteinExistence type="predicted"/>
<dbReference type="PANTHER" id="PTHR47396">
    <property type="entry name" value="TYPE I RESTRICTION ENZYME ECOKI R PROTEIN"/>
    <property type="match status" value="1"/>
</dbReference>
<name>A0A380JDR0_STRDO</name>
<dbReference type="GO" id="GO:0005829">
    <property type="term" value="C:cytosol"/>
    <property type="evidence" value="ECO:0007669"/>
    <property type="project" value="TreeGrafter"/>
</dbReference>
<evidence type="ECO:0000256" key="1">
    <source>
        <dbReference type="SAM" id="Coils"/>
    </source>
</evidence>
<dbReference type="PANTHER" id="PTHR47396:SF1">
    <property type="entry name" value="ATP-DEPENDENT HELICASE IRC3-RELATED"/>
    <property type="match status" value="1"/>
</dbReference>
<evidence type="ECO:0000259" key="2">
    <source>
        <dbReference type="Pfam" id="PF04851"/>
    </source>
</evidence>
<dbReference type="Gene3D" id="3.40.50.300">
    <property type="entry name" value="P-loop containing nucleotide triphosphate hydrolases"/>
    <property type="match status" value="2"/>
</dbReference>
<keyword evidence="3" id="KW-0547">Nucleotide-binding</keyword>
<dbReference type="REBASE" id="417702">
    <property type="entry name" value="Sdo11391ORF558P"/>
</dbReference>
<keyword evidence="3" id="KW-0067">ATP-binding</keyword>
<protein>
    <submittedName>
        <fullName evidence="3">DNA or RNA helicases of superfamily II-like protein</fullName>
    </submittedName>
</protein>
<gene>
    <name evidence="3" type="ORF">NCTC11391_00557</name>
</gene>
<accession>A0A380JDR0</accession>
<dbReference type="SUPFAM" id="SSF52540">
    <property type="entry name" value="P-loop containing nucleoside triphosphate hydrolases"/>
    <property type="match status" value="2"/>
</dbReference>
<feature type="domain" description="Helicase/UvrB N-terminal" evidence="2">
    <location>
        <begin position="2"/>
        <end position="176"/>
    </location>
</feature>
<dbReference type="GO" id="GO:0003677">
    <property type="term" value="F:DNA binding"/>
    <property type="evidence" value="ECO:0007669"/>
    <property type="project" value="InterPro"/>
</dbReference>
<dbReference type="EMBL" id="UHFA01000002">
    <property type="protein sequence ID" value="SUN35530.1"/>
    <property type="molecule type" value="Genomic_DNA"/>
</dbReference>
<dbReference type="InterPro" id="IPR027417">
    <property type="entry name" value="P-loop_NTPase"/>
</dbReference>
<dbReference type="AlphaFoldDB" id="A0A380JDR0"/>
<dbReference type="InterPro" id="IPR006935">
    <property type="entry name" value="Helicase/UvrB_N"/>
</dbReference>
<keyword evidence="3" id="KW-0347">Helicase</keyword>
<sequence>MIELFPFQEQAVRTLSDKFFKSDKQTTVFYAPTGAGKTIMLINFMDNVIELNPHTYDYVFVWLTPGNGELEEQSWNRAKDYGKLVRAINLDEALTAGFQANTATFLNWERVKNDKAIALREGETKNLDDIIADARSKGHRFVLIIDEEHRDQTEKAQKIIDKFKADKIIRASATPKSDSPSYDIVQVNDEDVIAAGLIVRNVELNPDGTDGDIVANMVQYFLDQADDKRRQIKAEYQRLGLNINPLVLIQFPDAKRANKEERDDLIKQVRNYLREIGQDDSEVATWLANEKLNIANIEKTDSPVNYLLMKQAVSTGWDAPRAKILVKLRLNTDPNFTLQTIGRIRRMPERKHYDNPLLDNAFIYSNDQKYIAEVLSKGEASYIATYDVNEDTPDFGLTSVKPNAHTGLTNSEVVAGLRNQFKKDYGLVEQNSKQNQEKLESFGFIFGTFINQKLQRSDDLARDIISDKLQSFGLSIPVDTQSHSLELLNVQQKIQPLLQRERPADISAILIELFSNRSESPTKRFLNLKPRELMAFTINNYRLIRDTAKRADADHKFDKQLSLEFGITHGELELVKFNAPKNEMYQRFKDSQDEVFTKNIYKGYGKSNWVKTSKPEQAFETWLENEDKVAWWYRSKDRGEKYFSIAYGQKREGFFPDYIFLGIDGLTYVVETKGGQNENIDAYSEAKFKALREWAENKDANPNGAKFAFVRPLKNHQGDITGLLFNNTHWDDDLNNRQVWRPISEIFSNDIFH</sequence>
<keyword evidence="4" id="KW-1185">Reference proteome</keyword>
<feature type="coiled-coil region" evidence="1">
    <location>
        <begin position="222"/>
        <end position="275"/>
    </location>
</feature>
<keyword evidence="1" id="KW-0175">Coiled coil</keyword>